<name>U2ZFW7_VIBPR</name>
<protein>
    <submittedName>
        <fullName evidence="2">Uncharacterized protein</fullName>
    </submittedName>
</protein>
<dbReference type="EMBL" id="BATJ01000004">
    <property type="protein sequence ID" value="GAD66586.1"/>
    <property type="molecule type" value="Genomic_DNA"/>
</dbReference>
<keyword evidence="1" id="KW-1133">Transmembrane helix</keyword>
<evidence type="ECO:0000313" key="2">
    <source>
        <dbReference type="EMBL" id="GAD66586.1"/>
    </source>
</evidence>
<sequence>MKNDITTPEIELTLAKKPKSSGVYNLEIRGKKIKFIACAIIAPLLTTATFFKKPSKKLLVFIYFIKSAI</sequence>
<proteinExistence type="predicted"/>
<keyword evidence="1" id="KW-0472">Membrane</keyword>
<dbReference type="AlphaFoldDB" id="U2ZFW7"/>
<evidence type="ECO:0000313" key="3">
    <source>
        <dbReference type="Proteomes" id="UP000016570"/>
    </source>
</evidence>
<reference evidence="2 3" key="1">
    <citation type="submission" date="2013-09" db="EMBL/GenBank/DDBJ databases">
        <title>Whole genome shotgun sequence of Vibrio proteolyticus NBRC 13287.</title>
        <authorList>
            <person name="Isaki S."/>
            <person name="Hosoyama A."/>
            <person name="Numata M."/>
            <person name="Hashimoto M."/>
            <person name="Hosoyama Y."/>
            <person name="Tsuchikane K."/>
            <person name="Noguchi M."/>
            <person name="Hirakata S."/>
            <person name="Ichikawa N."/>
            <person name="Ohji S."/>
            <person name="Yamazoe A."/>
            <person name="Fujita N."/>
        </authorList>
    </citation>
    <scope>NUCLEOTIDE SEQUENCE [LARGE SCALE GENOMIC DNA]</scope>
    <source>
        <strain evidence="2 3">NBRC 13287</strain>
    </source>
</reference>
<comment type="caution">
    <text evidence="2">The sequence shown here is derived from an EMBL/GenBank/DDBJ whole genome shotgun (WGS) entry which is preliminary data.</text>
</comment>
<keyword evidence="3" id="KW-1185">Reference proteome</keyword>
<evidence type="ECO:0000256" key="1">
    <source>
        <dbReference type="SAM" id="Phobius"/>
    </source>
</evidence>
<accession>U2ZFW7</accession>
<dbReference type="Proteomes" id="UP000016570">
    <property type="component" value="Unassembled WGS sequence"/>
</dbReference>
<gene>
    <name evidence="2" type="ORF">VPR01S_04_01910</name>
</gene>
<keyword evidence="1" id="KW-0812">Transmembrane</keyword>
<organism evidence="2 3">
    <name type="scientific">Vibrio proteolyticus NBRC 13287</name>
    <dbReference type="NCBI Taxonomy" id="1219065"/>
    <lineage>
        <taxon>Bacteria</taxon>
        <taxon>Pseudomonadati</taxon>
        <taxon>Pseudomonadota</taxon>
        <taxon>Gammaproteobacteria</taxon>
        <taxon>Vibrionales</taxon>
        <taxon>Vibrionaceae</taxon>
        <taxon>Vibrio</taxon>
    </lineage>
</organism>
<feature type="transmembrane region" description="Helical" evidence="1">
    <location>
        <begin position="33"/>
        <end position="51"/>
    </location>
</feature>